<reference evidence="2 3" key="1">
    <citation type="submission" date="2019-02" db="EMBL/GenBank/DDBJ databases">
        <title>Bacterial novel species Emticicia sp. 17J42-9 isolated from soil.</title>
        <authorList>
            <person name="Jung H.-Y."/>
        </authorList>
    </citation>
    <scope>NUCLEOTIDE SEQUENCE [LARGE SCALE GENOMIC DNA]</scope>
    <source>
        <strain evidence="2 3">17J42-9</strain>
    </source>
</reference>
<dbReference type="Proteomes" id="UP000293162">
    <property type="component" value="Unassembled WGS sequence"/>
</dbReference>
<feature type="signal peptide" evidence="1">
    <location>
        <begin position="1"/>
        <end position="17"/>
    </location>
</feature>
<dbReference type="AlphaFoldDB" id="A0A4Q5LWW2"/>
<dbReference type="RefSeq" id="WP_130022679.1">
    <property type="nucleotide sequence ID" value="NZ_SEWF01000029.1"/>
</dbReference>
<name>A0A4Q5LWW2_9BACT</name>
<feature type="chain" id="PRO_5020714743" evidence="1">
    <location>
        <begin position="18"/>
        <end position="139"/>
    </location>
</feature>
<evidence type="ECO:0000313" key="3">
    <source>
        <dbReference type="Proteomes" id="UP000293162"/>
    </source>
</evidence>
<sequence>MKLITLLLLLTTFFAQSHRVREIAFVGKIENNEENFDKFFKEFCKDPKFQLDRIKFPLKVVVVDDEKRNEKVIQQNDWRHTNLLKLKKEHSKNKLETVDKTSDSKDVVFTNKDMGEIVHHLFSKIDNQWYLTGIVDESE</sequence>
<evidence type="ECO:0000313" key="2">
    <source>
        <dbReference type="EMBL" id="RYU94224.1"/>
    </source>
</evidence>
<keyword evidence="1" id="KW-0732">Signal</keyword>
<protein>
    <submittedName>
        <fullName evidence="2">DUF4348 domain-containing protein</fullName>
    </submittedName>
</protein>
<dbReference type="Pfam" id="PF14254">
    <property type="entry name" value="DUF4348"/>
    <property type="match status" value="1"/>
</dbReference>
<comment type="caution">
    <text evidence="2">The sequence shown here is derived from an EMBL/GenBank/DDBJ whole genome shotgun (WGS) entry which is preliminary data.</text>
</comment>
<accession>A0A4Q5LWW2</accession>
<gene>
    <name evidence="2" type="ORF">EWM59_18165</name>
</gene>
<proteinExistence type="predicted"/>
<evidence type="ECO:0000256" key="1">
    <source>
        <dbReference type="SAM" id="SignalP"/>
    </source>
</evidence>
<organism evidence="2 3">
    <name type="scientific">Emticicia agri</name>
    <dbReference type="NCBI Taxonomy" id="2492393"/>
    <lineage>
        <taxon>Bacteria</taxon>
        <taxon>Pseudomonadati</taxon>
        <taxon>Bacteroidota</taxon>
        <taxon>Cytophagia</taxon>
        <taxon>Cytophagales</taxon>
        <taxon>Leadbetterellaceae</taxon>
        <taxon>Emticicia</taxon>
    </lineage>
</organism>
<dbReference type="InterPro" id="IPR025590">
    <property type="entry name" value="DUF4348"/>
</dbReference>
<keyword evidence="3" id="KW-1185">Reference proteome</keyword>
<dbReference type="EMBL" id="SEWF01000029">
    <property type="protein sequence ID" value="RYU94224.1"/>
    <property type="molecule type" value="Genomic_DNA"/>
</dbReference>
<dbReference type="OrthoDB" id="1043604at2"/>
<dbReference type="Gene3D" id="3.10.450.410">
    <property type="match status" value="1"/>
</dbReference>